<dbReference type="InterPro" id="IPR021145">
    <property type="entry name" value="Portal_protein_SPP1_Gp6-like"/>
</dbReference>
<sequence length="460" mass="52850">MLTYQDFLREATTDENKINFIQKAINQHTNSDDYKKAVEAYEYYRQRNTAIMQYQKILYTVTGKPIEDVFSANHKTTSNFFYKIITQMIQYSLGNGLIFENENVKEKFTGDIDLKIKKIFRYAAIEKIAFGFYNNGNLECFKVTEFAPLWDEEDGSLKAGIRFWQIDSSKPLRATLFELDGYTEYIREKSQPMRILKDKQKYIKYKQTSEIYGTEIFEGENYPTFPIIPAYCSDKKQSMLEGIKEQIDAYDFIKSGFANDLDDATQIYWLLQNTGGMDDVDLAKFMQRLKTTKIANLDADEGGALTPYTVQVPYQSREVYLERLEKDIYDDAMALNVSGIQAGNITATQIKAAYEDINLRADAFEEQVLEFMQAVFELAGVGKEKITFNRSKVANTSEEIQTILSTGDLLPIEYKIKKILALLGDIDHTAEVFDMLKAESLAMMNQNNEPEESNTEGEEA</sequence>
<accession>A0A8S5U278</accession>
<dbReference type="EMBL" id="BK015988">
    <property type="protein sequence ID" value="DAF88564.1"/>
    <property type="molecule type" value="Genomic_DNA"/>
</dbReference>
<reference evidence="1" key="1">
    <citation type="journal article" date="2021" name="Proc. Natl. Acad. Sci. U.S.A.">
        <title>A Catalog of Tens of Thousands of Viruses from Human Metagenomes Reveals Hidden Associations with Chronic Diseases.</title>
        <authorList>
            <person name="Tisza M.J."/>
            <person name="Buck C.B."/>
        </authorList>
    </citation>
    <scope>NUCLEOTIDE SEQUENCE</scope>
    <source>
        <strain evidence="1">Ctqzz19</strain>
    </source>
</reference>
<proteinExistence type="predicted"/>
<dbReference type="Pfam" id="PF05133">
    <property type="entry name" value="SPP1_portal"/>
    <property type="match status" value="1"/>
</dbReference>
<name>A0A8S5U278_9CAUD</name>
<organism evidence="1">
    <name type="scientific">Siphoviridae sp. ctqzz19</name>
    <dbReference type="NCBI Taxonomy" id="2825682"/>
    <lineage>
        <taxon>Viruses</taxon>
        <taxon>Duplodnaviria</taxon>
        <taxon>Heunggongvirae</taxon>
        <taxon>Uroviricota</taxon>
        <taxon>Caudoviricetes</taxon>
    </lineage>
</organism>
<protein>
    <submittedName>
        <fullName evidence="1">PORTAL PROTEIN</fullName>
    </submittedName>
</protein>
<evidence type="ECO:0000313" key="1">
    <source>
        <dbReference type="EMBL" id="DAF88564.1"/>
    </source>
</evidence>